<dbReference type="AlphaFoldDB" id="A0A9R1ADS7"/>
<protein>
    <submittedName>
        <fullName evidence="1">Uncharacterized protein</fullName>
    </submittedName>
</protein>
<keyword evidence="2" id="KW-1185">Reference proteome</keyword>
<dbReference type="Gramene" id="TRITD7Bv1G228420.2">
    <property type="protein sequence ID" value="TRITD7Bv1G228420.2"/>
    <property type="gene ID" value="TRITD7Bv1G228420"/>
</dbReference>
<organism evidence="1 2">
    <name type="scientific">Triticum turgidum subsp. durum</name>
    <name type="common">Durum wheat</name>
    <name type="synonym">Triticum durum</name>
    <dbReference type="NCBI Taxonomy" id="4567"/>
    <lineage>
        <taxon>Eukaryota</taxon>
        <taxon>Viridiplantae</taxon>
        <taxon>Streptophyta</taxon>
        <taxon>Embryophyta</taxon>
        <taxon>Tracheophyta</taxon>
        <taxon>Spermatophyta</taxon>
        <taxon>Magnoliopsida</taxon>
        <taxon>Liliopsida</taxon>
        <taxon>Poales</taxon>
        <taxon>Poaceae</taxon>
        <taxon>BOP clade</taxon>
        <taxon>Pooideae</taxon>
        <taxon>Triticodae</taxon>
        <taxon>Triticeae</taxon>
        <taxon>Triticinae</taxon>
        <taxon>Triticum</taxon>
    </lineage>
</organism>
<evidence type="ECO:0000313" key="2">
    <source>
        <dbReference type="Proteomes" id="UP000324705"/>
    </source>
</evidence>
<gene>
    <name evidence="1" type="ORF">TRITD_7Bv1G228420</name>
</gene>
<accession>A0A9R1ADS7</accession>
<dbReference type="Pfam" id="PF03087">
    <property type="entry name" value="BPS1"/>
    <property type="match status" value="1"/>
</dbReference>
<dbReference type="InterPro" id="IPR004320">
    <property type="entry name" value="BPS1_pln"/>
</dbReference>
<dbReference type="GO" id="GO:0048364">
    <property type="term" value="P:root development"/>
    <property type="evidence" value="ECO:0007669"/>
    <property type="project" value="InterPro"/>
</dbReference>
<dbReference type="PANTHER" id="PTHR33070:SF84">
    <property type="entry name" value="PECTINESTERASE INHIBITOR DOMAIN-CONTAINING PROTEIN"/>
    <property type="match status" value="1"/>
</dbReference>
<dbReference type="EMBL" id="LT934124">
    <property type="protein sequence ID" value="VAI93902.1"/>
    <property type="molecule type" value="Genomic_DNA"/>
</dbReference>
<reference evidence="1 2" key="1">
    <citation type="submission" date="2017-09" db="EMBL/GenBank/DDBJ databases">
        <authorList>
            <consortium name="International Durum Wheat Genome Sequencing Consortium (IDWGSC)"/>
            <person name="Milanesi L."/>
        </authorList>
    </citation>
    <scope>NUCLEOTIDE SEQUENCE [LARGE SCALE GENOMIC DNA]</scope>
    <source>
        <strain evidence="2">cv. Svevo</strain>
    </source>
</reference>
<dbReference type="Proteomes" id="UP000324705">
    <property type="component" value="Chromosome 7B"/>
</dbReference>
<dbReference type="PANTHER" id="PTHR33070">
    <property type="entry name" value="OS06G0725500 PROTEIN"/>
    <property type="match status" value="1"/>
</dbReference>
<dbReference type="GO" id="GO:0048367">
    <property type="term" value="P:shoot system development"/>
    <property type="evidence" value="ECO:0007669"/>
    <property type="project" value="InterPro"/>
</dbReference>
<evidence type="ECO:0000313" key="1">
    <source>
        <dbReference type="EMBL" id="VAI93902.1"/>
    </source>
</evidence>
<proteinExistence type="predicted"/>
<sequence>MPSAHALSPVPTHRVAPAPWPAPALPPYIPHATPSLSSFITAIKRKQQHRAVATAACASSAVFSSVEAVSAAATSKKTTAASSLRALVMRAKASSDEDKEVAALERLEEVEACTAEIESGSDKVFRSILHTRVALLNIQTQTCC</sequence>
<name>A0A9R1ADS7_TRITD</name>